<keyword evidence="1" id="KW-0443">Lipid metabolism</keyword>
<dbReference type="AlphaFoldDB" id="A0A0U2INA2"/>
<dbReference type="OrthoDB" id="517356at2"/>
<comment type="catalytic activity">
    <reaction evidence="1">
        <text>apo-[ACP] + CoA = holo-[ACP] + adenosine 3',5'-bisphosphate + H(+)</text>
        <dbReference type="Rhea" id="RHEA:12068"/>
        <dbReference type="Rhea" id="RHEA-COMP:9685"/>
        <dbReference type="Rhea" id="RHEA-COMP:9690"/>
        <dbReference type="ChEBI" id="CHEBI:15378"/>
        <dbReference type="ChEBI" id="CHEBI:29999"/>
        <dbReference type="ChEBI" id="CHEBI:57287"/>
        <dbReference type="ChEBI" id="CHEBI:58343"/>
        <dbReference type="ChEBI" id="CHEBI:64479"/>
        <dbReference type="EC" id="2.7.8.7"/>
    </reaction>
</comment>
<comment type="cofactor">
    <cofactor evidence="1">
        <name>Mg(2+)</name>
        <dbReference type="ChEBI" id="CHEBI:18420"/>
    </cofactor>
</comment>
<evidence type="ECO:0000313" key="2">
    <source>
        <dbReference type="EMBL" id="ALS24235.1"/>
    </source>
</evidence>
<keyword evidence="1" id="KW-0460">Magnesium</keyword>
<keyword evidence="3" id="KW-1185">Reference proteome</keyword>
<dbReference type="GO" id="GO:0000287">
    <property type="term" value="F:magnesium ion binding"/>
    <property type="evidence" value="ECO:0007669"/>
    <property type="project" value="UniProtKB-UniRule"/>
</dbReference>
<gene>
    <name evidence="1" type="primary">acpS</name>
    <name evidence="2" type="ORF">IJ22_39230</name>
</gene>
<accession>A0A0U2INA2</accession>
<dbReference type="NCBIfam" id="TIGR00556">
    <property type="entry name" value="pantethn_trn"/>
    <property type="match status" value="1"/>
</dbReference>
<dbReference type="EC" id="2.7.8.7" evidence="1"/>
<dbReference type="InterPro" id="IPR002582">
    <property type="entry name" value="ACPS"/>
</dbReference>
<dbReference type="Gene3D" id="3.90.470.20">
    <property type="entry name" value="4'-phosphopantetheinyl transferase domain"/>
    <property type="match status" value="1"/>
</dbReference>
<dbReference type="GO" id="GO:0008897">
    <property type="term" value="F:holo-[acyl-carrier-protein] synthase activity"/>
    <property type="evidence" value="ECO:0007669"/>
    <property type="project" value="UniProtKB-UniRule"/>
</dbReference>
<dbReference type="SUPFAM" id="SSF56214">
    <property type="entry name" value="4'-phosphopantetheinyl transferase"/>
    <property type="match status" value="1"/>
</dbReference>
<dbReference type="RefSeq" id="WP_062409957.1">
    <property type="nucleotide sequence ID" value="NZ_CP013652.1"/>
</dbReference>
<evidence type="ECO:0000313" key="3">
    <source>
        <dbReference type="Proteomes" id="UP000061660"/>
    </source>
</evidence>
<evidence type="ECO:0000256" key="1">
    <source>
        <dbReference type="HAMAP-Rule" id="MF_00101"/>
    </source>
</evidence>
<proteinExistence type="inferred from homology"/>
<reference evidence="2 3" key="2">
    <citation type="journal article" date="2016" name="Genome Announc.">
        <title>Complete Genome Sequences of Two Interactive Moderate Thermophiles, Paenibacillus napthalenovorans 32O-Y and Paenibacillus sp. 32O-W.</title>
        <authorList>
            <person name="Butler R.R.III."/>
            <person name="Wang J."/>
            <person name="Stark B.C."/>
            <person name="Pombert J.F."/>
        </authorList>
    </citation>
    <scope>NUCLEOTIDE SEQUENCE [LARGE SCALE GENOMIC DNA]</scope>
    <source>
        <strain evidence="2 3">32O-Y</strain>
    </source>
</reference>
<sequence length="142" mass="15173">MIIGIGTDLLDIARVRKILEQPAGGRFLERVLTPRERELAEGKQGRLAEFTAGRFAAKEAVSKAIGCGIGKELSFQDVEILPDPKGKPVCRLSETAMERMIAAGLLPGAGTSGSIWIHLSVTHTETTAMAYAIVERREGAAG</sequence>
<comment type="function">
    <text evidence="1">Transfers the 4'-phosphopantetheine moiety from coenzyme A to a Ser of acyl-carrier-protein.</text>
</comment>
<keyword evidence="1" id="KW-0444">Lipid biosynthesis</keyword>
<feature type="binding site" evidence="1">
    <location>
        <position position="8"/>
    </location>
    <ligand>
        <name>Mg(2+)</name>
        <dbReference type="ChEBI" id="CHEBI:18420"/>
    </ligand>
</feature>
<dbReference type="InterPro" id="IPR004568">
    <property type="entry name" value="Ppantetheine-prot_Trfase_dom"/>
</dbReference>
<dbReference type="HAMAP" id="MF_00101">
    <property type="entry name" value="AcpS"/>
    <property type="match status" value="1"/>
</dbReference>
<feature type="binding site" evidence="1">
    <location>
        <position position="59"/>
    </location>
    <ligand>
        <name>Mg(2+)</name>
        <dbReference type="ChEBI" id="CHEBI:18420"/>
    </ligand>
</feature>
<dbReference type="KEGG" id="pnp:IJ22_39230"/>
<reference evidence="3" key="1">
    <citation type="submission" date="2015-12" db="EMBL/GenBank/DDBJ databases">
        <title>Complete genome sequences of two moderately thermophilic Paenibacillus species.</title>
        <authorList>
            <person name="Butler R.III."/>
            <person name="Wang J."/>
            <person name="Stark B.C."/>
            <person name="Pombert J.-F."/>
        </authorList>
    </citation>
    <scope>NUCLEOTIDE SEQUENCE [LARGE SCALE GENOMIC DNA]</scope>
    <source>
        <strain evidence="3">32O-Y</strain>
    </source>
</reference>
<dbReference type="GO" id="GO:0006633">
    <property type="term" value="P:fatty acid biosynthetic process"/>
    <property type="evidence" value="ECO:0007669"/>
    <property type="project" value="UniProtKB-UniRule"/>
</dbReference>
<dbReference type="Proteomes" id="UP000061660">
    <property type="component" value="Chromosome"/>
</dbReference>
<keyword evidence="1" id="KW-0275">Fatty acid biosynthesis</keyword>
<dbReference type="Pfam" id="PF01648">
    <property type="entry name" value="ACPS"/>
    <property type="match status" value="1"/>
</dbReference>
<keyword evidence="1" id="KW-0479">Metal-binding</keyword>
<organism evidence="2 3">
    <name type="scientific">Paenibacillus naphthalenovorans</name>
    <dbReference type="NCBI Taxonomy" id="162209"/>
    <lineage>
        <taxon>Bacteria</taxon>
        <taxon>Bacillati</taxon>
        <taxon>Bacillota</taxon>
        <taxon>Bacilli</taxon>
        <taxon>Bacillales</taxon>
        <taxon>Paenibacillaceae</taxon>
        <taxon>Paenibacillus</taxon>
    </lineage>
</organism>
<keyword evidence="1" id="KW-0963">Cytoplasm</keyword>
<dbReference type="PATRIC" id="fig|162209.4.peg.4163"/>
<dbReference type="NCBIfam" id="TIGR00516">
    <property type="entry name" value="acpS"/>
    <property type="match status" value="1"/>
</dbReference>
<dbReference type="STRING" id="162209.IJ22_39230"/>
<comment type="similarity">
    <text evidence="1">Belongs to the P-Pant transferase superfamily. AcpS family.</text>
</comment>
<protein>
    <recommendedName>
        <fullName evidence="1">Holo-[acyl-carrier-protein] synthase</fullName>
        <shortName evidence="1">Holo-ACP synthase</shortName>
        <ecNumber evidence="1">2.7.8.7</ecNumber>
    </recommendedName>
    <alternativeName>
        <fullName evidence="1">4'-phosphopantetheinyl transferase AcpS</fullName>
    </alternativeName>
</protein>
<dbReference type="GO" id="GO:0005737">
    <property type="term" value="C:cytoplasm"/>
    <property type="evidence" value="ECO:0007669"/>
    <property type="project" value="UniProtKB-SubCell"/>
</dbReference>
<name>A0A0U2INA2_9BACL</name>
<keyword evidence="1" id="KW-0276">Fatty acid metabolism</keyword>
<comment type="subcellular location">
    <subcellularLocation>
        <location evidence="1">Cytoplasm</location>
    </subcellularLocation>
</comment>
<dbReference type="EMBL" id="CP013652">
    <property type="protein sequence ID" value="ALS24235.1"/>
    <property type="molecule type" value="Genomic_DNA"/>
</dbReference>
<keyword evidence="1 2" id="KW-0808">Transferase</keyword>
<dbReference type="InterPro" id="IPR008278">
    <property type="entry name" value="4-PPantetheinyl_Trfase_dom"/>
</dbReference>
<dbReference type="InterPro" id="IPR037143">
    <property type="entry name" value="4-PPantetheinyl_Trfase_dom_sf"/>
</dbReference>